<keyword evidence="2" id="KW-0472">Membrane</keyword>
<dbReference type="EC" id="2.3.-.-" evidence="4"/>
<feature type="region of interest" description="Disordered" evidence="1">
    <location>
        <begin position="360"/>
        <end position="384"/>
    </location>
</feature>
<feature type="transmembrane region" description="Helical" evidence="2">
    <location>
        <begin position="323"/>
        <end position="344"/>
    </location>
</feature>
<evidence type="ECO:0000256" key="1">
    <source>
        <dbReference type="SAM" id="MobiDB-lite"/>
    </source>
</evidence>
<feature type="transmembrane region" description="Helical" evidence="2">
    <location>
        <begin position="218"/>
        <end position="239"/>
    </location>
</feature>
<dbReference type="PANTHER" id="PTHR23028:SF53">
    <property type="entry name" value="ACYL_TRANSF_3 DOMAIN-CONTAINING PROTEIN"/>
    <property type="match status" value="1"/>
</dbReference>
<feature type="transmembrane region" description="Helical" evidence="2">
    <location>
        <begin position="57"/>
        <end position="76"/>
    </location>
</feature>
<feature type="transmembrane region" description="Helical" evidence="2">
    <location>
        <begin position="269"/>
        <end position="286"/>
    </location>
</feature>
<keyword evidence="4" id="KW-0808">Transferase</keyword>
<keyword evidence="2" id="KW-0812">Transmembrane</keyword>
<evidence type="ECO:0000313" key="5">
    <source>
        <dbReference type="Proteomes" id="UP001595833"/>
    </source>
</evidence>
<dbReference type="InterPro" id="IPR002656">
    <property type="entry name" value="Acyl_transf_3_dom"/>
</dbReference>
<dbReference type="EMBL" id="JBHSJB010000023">
    <property type="protein sequence ID" value="MFC5056640.1"/>
    <property type="molecule type" value="Genomic_DNA"/>
</dbReference>
<comment type="caution">
    <text evidence="4">The sequence shown here is derived from an EMBL/GenBank/DDBJ whole genome shotgun (WGS) entry which is preliminary data.</text>
</comment>
<organism evidence="4 5">
    <name type="scientific">Saccharothrix xinjiangensis</name>
    <dbReference type="NCBI Taxonomy" id="204798"/>
    <lineage>
        <taxon>Bacteria</taxon>
        <taxon>Bacillati</taxon>
        <taxon>Actinomycetota</taxon>
        <taxon>Actinomycetes</taxon>
        <taxon>Pseudonocardiales</taxon>
        <taxon>Pseudonocardiaceae</taxon>
        <taxon>Saccharothrix</taxon>
    </lineage>
</organism>
<dbReference type="PANTHER" id="PTHR23028">
    <property type="entry name" value="ACETYLTRANSFERASE"/>
    <property type="match status" value="1"/>
</dbReference>
<dbReference type="Pfam" id="PF01757">
    <property type="entry name" value="Acyl_transf_3"/>
    <property type="match status" value="1"/>
</dbReference>
<protein>
    <submittedName>
        <fullName evidence="4">Acyltransferase family protein</fullName>
        <ecNumber evidence="4">2.3.-.-</ecNumber>
    </submittedName>
</protein>
<proteinExistence type="predicted"/>
<keyword evidence="4" id="KW-0012">Acyltransferase</keyword>
<feature type="transmembrane region" description="Helical" evidence="2">
    <location>
        <begin position="20"/>
        <end position="37"/>
    </location>
</feature>
<dbReference type="InterPro" id="IPR050879">
    <property type="entry name" value="Acyltransferase_3"/>
</dbReference>
<keyword evidence="5" id="KW-1185">Reference proteome</keyword>
<feature type="transmembrane region" description="Helical" evidence="2">
    <location>
        <begin position="97"/>
        <end position="124"/>
    </location>
</feature>
<feature type="compositionally biased region" description="Low complexity" evidence="1">
    <location>
        <begin position="374"/>
        <end position="384"/>
    </location>
</feature>
<sequence>MSIWGRRRSEPVAPSGRTKATDGFGTVRLFAAFFVIIDHAAPLTKSGGSILPTRFGVDLGAVTVSAFMAMSGYLVIRSWERDPHLWRFAVRRALRIMPGLVVVVCLSAFVLGPVLTTLTTSAYFDHPVTWSYVYDNVRVFPQQYVLPGVFTGNPYPNAVNGSLWSLPVEVLGYALIAVFGLVGAFRRRWVVLVAAFALAVVFQRLLTGQLVLPKVLLMVPTVPLVQYLAVYCVGTLAYLYRDKIRYSWWGVLVCVGVEYVMHASAMTEVTRLVTVPYVVLAIGTLLPRRLWLPPSVTMASYGVYLYGFPTEQFVVHAGAGSKWLVALLSVPIAFALGMLSWHLVESPAMKLRKVLLRRPERDRPAAPPPPPAEEPVAAGSAAPR</sequence>
<feature type="domain" description="Acyltransferase 3" evidence="3">
    <location>
        <begin position="27"/>
        <end position="339"/>
    </location>
</feature>
<feature type="transmembrane region" description="Helical" evidence="2">
    <location>
        <begin position="189"/>
        <end position="206"/>
    </location>
</feature>
<gene>
    <name evidence="4" type="ORF">ACFPFM_23185</name>
</gene>
<dbReference type="Proteomes" id="UP001595833">
    <property type="component" value="Unassembled WGS sequence"/>
</dbReference>
<reference evidence="5" key="1">
    <citation type="journal article" date="2019" name="Int. J. Syst. Evol. Microbiol.">
        <title>The Global Catalogue of Microorganisms (GCM) 10K type strain sequencing project: providing services to taxonomists for standard genome sequencing and annotation.</title>
        <authorList>
            <consortium name="The Broad Institute Genomics Platform"/>
            <consortium name="The Broad Institute Genome Sequencing Center for Infectious Disease"/>
            <person name="Wu L."/>
            <person name="Ma J."/>
        </authorList>
    </citation>
    <scope>NUCLEOTIDE SEQUENCE [LARGE SCALE GENOMIC DNA]</scope>
    <source>
        <strain evidence="5">KCTC 12848</strain>
    </source>
</reference>
<dbReference type="GO" id="GO:0016746">
    <property type="term" value="F:acyltransferase activity"/>
    <property type="evidence" value="ECO:0007669"/>
    <property type="project" value="UniProtKB-KW"/>
</dbReference>
<feature type="transmembrane region" description="Helical" evidence="2">
    <location>
        <begin position="246"/>
        <end position="263"/>
    </location>
</feature>
<name>A0ABV9Y1Z6_9PSEU</name>
<evidence type="ECO:0000259" key="3">
    <source>
        <dbReference type="Pfam" id="PF01757"/>
    </source>
</evidence>
<keyword evidence="2" id="KW-1133">Transmembrane helix</keyword>
<evidence type="ECO:0000313" key="4">
    <source>
        <dbReference type="EMBL" id="MFC5056640.1"/>
    </source>
</evidence>
<feature type="transmembrane region" description="Helical" evidence="2">
    <location>
        <begin position="163"/>
        <end position="182"/>
    </location>
</feature>
<dbReference type="RefSeq" id="WP_344034382.1">
    <property type="nucleotide sequence ID" value="NZ_BAAAKE010000001.1"/>
</dbReference>
<accession>A0ABV9Y1Z6</accession>
<evidence type="ECO:0000256" key="2">
    <source>
        <dbReference type="SAM" id="Phobius"/>
    </source>
</evidence>